<evidence type="ECO:0000256" key="3">
    <source>
        <dbReference type="ARBA" id="ARBA00012438"/>
    </source>
</evidence>
<evidence type="ECO:0000256" key="1">
    <source>
        <dbReference type="ARBA" id="ARBA00000085"/>
    </source>
</evidence>
<sequence>MKLRRGWDIHTRTQLISLGPALLLTLLLTGFFIFSRLQDLRQELNHTGQLIANQLAPATEYGVINGNLPVLDSLLRATLETPHVRFVEVRDGDDRILVYSERSTEQAATQVEVFHAPIYRQRLAMPLHSLEGQDRAEDYLGRVVVGMSNDAFSSRQQEILFKAAVLAVLALVVTFLVARRLARRLSEPLSAMGKAVEALQAGDYSGRLPAGDEGELGDLARHINNLAGGLDTSSREQQQAISQLISAREEAEKANRTKSEFLAMMSHELRTPMNGVLGMLQLLETTEMTQEQAEYAALATESTEHLLKVINDILDFSRIERGALELERIPFNLLDLLQGSVQVFQHSAQQRGLELRLEAQPGLEQLEVQGDPTRIRQILVNLLGNALKFTEEGGIRLETHWQPLDNEVLWFSCAVRDTGIGIPPERLERMFDAFQQADSSISRRYGGTGLGLAIARTLAERMGGTLRAESHEGQGSVFTLEVPLPFCEKVDALQHRHDDASTTSNGQEVLLVEDNPVNQTVIEAMLRSLGYQVSLVTDGAQAVHSASQSEFAAILMDCRLPIMDGYEATRRIRSLNGRHAQLPIIALTANALQGDREACLQAGMNDYLAKPFKRADLQRVLQRWLPPT</sequence>
<dbReference type="InterPro" id="IPR003660">
    <property type="entry name" value="HAMP_dom"/>
</dbReference>
<feature type="domain" description="Response regulatory" evidence="12">
    <location>
        <begin position="508"/>
        <end position="625"/>
    </location>
</feature>
<dbReference type="CDD" id="cd06225">
    <property type="entry name" value="HAMP"/>
    <property type="match status" value="1"/>
</dbReference>
<keyword evidence="4" id="KW-1003">Cell membrane</keyword>
<keyword evidence="5 9" id="KW-0597">Phosphoprotein</keyword>
<dbReference type="SMART" id="SM00387">
    <property type="entry name" value="HATPase_c"/>
    <property type="match status" value="1"/>
</dbReference>
<evidence type="ECO:0000256" key="8">
    <source>
        <dbReference type="ARBA" id="ARBA00023012"/>
    </source>
</evidence>
<evidence type="ECO:0000259" key="11">
    <source>
        <dbReference type="PROSITE" id="PS50109"/>
    </source>
</evidence>
<keyword evidence="4" id="KW-0997">Cell inner membrane</keyword>
<dbReference type="RefSeq" id="WP_205349360.1">
    <property type="nucleotide sequence ID" value="NZ_JAFEUP010000004.1"/>
</dbReference>
<dbReference type="InterPro" id="IPR003594">
    <property type="entry name" value="HATPase_dom"/>
</dbReference>
<dbReference type="PRINTS" id="PR00344">
    <property type="entry name" value="BCTRLSENSOR"/>
</dbReference>
<dbReference type="Pfam" id="PF00672">
    <property type="entry name" value="HAMP"/>
    <property type="match status" value="1"/>
</dbReference>
<dbReference type="CDD" id="cd17546">
    <property type="entry name" value="REC_hyHK_CKI1_RcsC-like"/>
    <property type="match status" value="1"/>
</dbReference>
<dbReference type="SMART" id="SM00448">
    <property type="entry name" value="REC"/>
    <property type="match status" value="1"/>
</dbReference>
<dbReference type="InterPro" id="IPR001789">
    <property type="entry name" value="Sig_transdc_resp-reg_receiver"/>
</dbReference>
<dbReference type="Gene3D" id="3.40.50.2300">
    <property type="match status" value="1"/>
</dbReference>
<dbReference type="InterPro" id="IPR036890">
    <property type="entry name" value="HATPase_C_sf"/>
</dbReference>
<keyword evidence="15" id="KW-1185">Reference proteome</keyword>
<keyword evidence="8" id="KW-0902">Two-component regulatory system</keyword>
<dbReference type="PROSITE" id="PS50110">
    <property type="entry name" value="RESPONSE_REGULATORY"/>
    <property type="match status" value="1"/>
</dbReference>
<proteinExistence type="predicted"/>
<dbReference type="Gene3D" id="1.10.287.130">
    <property type="match status" value="1"/>
</dbReference>
<dbReference type="SUPFAM" id="SSF47384">
    <property type="entry name" value="Homodimeric domain of signal transducing histidine kinase"/>
    <property type="match status" value="1"/>
</dbReference>
<dbReference type="PROSITE" id="PS50885">
    <property type="entry name" value="HAMP"/>
    <property type="match status" value="1"/>
</dbReference>
<feature type="domain" description="HAMP" evidence="13">
    <location>
        <begin position="183"/>
        <end position="235"/>
    </location>
</feature>
<accession>A0ABS2IJQ7</accession>
<evidence type="ECO:0000256" key="4">
    <source>
        <dbReference type="ARBA" id="ARBA00022519"/>
    </source>
</evidence>
<dbReference type="PANTHER" id="PTHR45339">
    <property type="entry name" value="HYBRID SIGNAL TRANSDUCTION HISTIDINE KINASE J"/>
    <property type="match status" value="1"/>
</dbReference>
<dbReference type="Proteomes" id="UP000717995">
    <property type="component" value="Unassembled WGS sequence"/>
</dbReference>
<dbReference type="InterPro" id="IPR019247">
    <property type="entry name" value="Histidine_kinase_BarA_N"/>
</dbReference>
<dbReference type="EC" id="2.7.13.3" evidence="3"/>
<feature type="modified residue" description="4-aspartylphosphate" evidence="9">
    <location>
        <position position="557"/>
    </location>
</feature>
<dbReference type="InterPro" id="IPR036097">
    <property type="entry name" value="HisK_dim/P_sf"/>
</dbReference>
<evidence type="ECO:0000256" key="10">
    <source>
        <dbReference type="SAM" id="Phobius"/>
    </source>
</evidence>
<evidence type="ECO:0000313" key="15">
    <source>
        <dbReference type="Proteomes" id="UP000717995"/>
    </source>
</evidence>
<dbReference type="CDD" id="cd16922">
    <property type="entry name" value="HATPase_EvgS-ArcB-TorS-like"/>
    <property type="match status" value="1"/>
</dbReference>
<evidence type="ECO:0000256" key="2">
    <source>
        <dbReference type="ARBA" id="ARBA00004429"/>
    </source>
</evidence>
<dbReference type="InterPro" id="IPR011006">
    <property type="entry name" value="CheY-like_superfamily"/>
</dbReference>
<evidence type="ECO:0000259" key="12">
    <source>
        <dbReference type="PROSITE" id="PS50110"/>
    </source>
</evidence>
<comment type="catalytic activity">
    <reaction evidence="1">
        <text>ATP + protein L-histidine = ADP + protein N-phospho-L-histidine.</text>
        <dbReference type="EC" id="2.7.13.3"/>
    </reaction>
</comment>
<name>A0ABS2IJQ7_9GAMM</name>
<dbReference type="EMBL" id="JAFEUP010000004">
    <property type="protein sequence ID" value="MBM7062180.1"/>
    <property type="molecule type" value="Genomic_DNA"/>
</dbReference>
<dbReference type="Gene3D" id="3.30.565.10">
    <property type="entry name" value="Histidine kinase-like ATPase, C-terminal domain"/>
    <property type="match status" value="1"/>
</dbReference>
<dbReference type="SMART" id="SM00388">
    <property type="entry name" value="HisKA"/>
    <property type="match status" value="1"/>
</dbReference>
<dbReference type="CDD" id="cd00082">
    <property type="entry name" value="HisKA"/>
    <property type="match status" value="1"/>
</dbReference>
<dbReference type="Pfam" id="PF09984">
    <property type="entry name" value="sCache_4"/>
    <property type="match status" value="1"/>
</dbReference>
<protein>
    <recommendedName>
        <fullName evidence="3">histidine kinase</fullName>
        <ecNumber evidence="3">2.7.13.3</ecNumber>
    </recommendedName>
</protein>
<keyword evidence="7" id="KW-0418">Kinase</keyword>
<dbReference type="Gene3D" id="6.10.340.10">
    <property type="match status" value="1"/>
</dbReference>
<dbReference type="SUPFAM" id="SSF52172">
    <property type="entry name" value="CheY-like"/>
    <property type="match status" value="1"/>
</dbReference>
<keyword evidence="10" id="KW-0472">Membrane</keyword>
<dbReference type="SUPFAM" id="SSF55874">
    <property type="entry name" value="ATPase domain of HSP90 chaperone/DNA topoisomerase II/histidine kinase"/>
    <property type="match status" value="1"/>
</dbReference>
<dbReference type="Pfam" id="PF00512">
    <property type="entry name" value="HisKA"/>
    <property type="match status" value="1"/>
</dbReference>
<dbReference type="InterPro" id="IPR004358">
    <property type="entry name" value="Sig_transdc_His_kin-like_C"/>
</dbReference>
<dbReference type="PANTHER" id="PTHR45339:SF1">
    <property type="entry name" value="HYBRID SIGNAL TRANSDUCTION HISTIDINE KINASE J"/>
    <property type="match status" value="1"/>
</dbReference>
<evidence type="ECO:0000256" key="6">
    <source>
        <dbReference type="ARBA" id="ARBA00022679"/>
    </source>
</evidence>
<keyword evidence="10" id="KW-0812">Transmembrane</keyword>
<reference evidence="14 15" key="1">
    <citation type="submission" date="2021-02" db="EMBL/GenBank/DDBJ databases">
        <authorList>
            <person name="Lee D.-H."/>
        </authorList>
    </citation>
    <scope>NUCLEOTIDE SEQUENCE [LARGE SCALE GENOMIC DNA]</scope>
    <source>
        <strain evidence="14 15">UL073</strain>
    </source>
</reference>
<dbReference type="SMART" id="SM00304">
    <property type="entry name" value="HAMP"/>
    <property type="match status" value="1"/>
</dbReference>
<keyword evidence="6" id="KW-0808">Transferase</keyword>
<organism evidence="14 15">
    <name type="scientific">Zestomonas insulae</name>
    <dbReference type="NCBI Taxonomy" id="2809017"/>
    <lineage>
        <taxon>Bacteria</taxon>
        <taxon>Pseudomonadati</taxon>
        <taxon>Pseudomonadota</taxon>
        <taxon>Gammaproteobacteria</taxon>
        <taxon>Pseudomonadales</taxon>
        <taxon>Pseudomonadaceae</taxon>
        <taxon>Zestomonas</taxon>
    </lineage>
</organism>
<feature type="transmembrane region" description="Helical" evidence="10">
    <location>
        <begin position="15"/>
        <end position="34"/>
    </location>
</feature>
<dbReference type="InterPro" id="IPR005467">
    <property type="entry name" value="His_kinase_dom"/>
</dbReference>
<comment type="subcellular location">
    <subcellularLocation>
        <location evidence="2">Cell inner membrane</location>
        <topology evidence="2">Multi-pass membrane protein</topology>
    </subcellularLocation>
</comment>
<feature type="domain" description="Histidine kinase" evidence="11">
    <location>
        <begin position="264"/>
        <end position="486"/>
    </location>
</feature>
<evidence type="ECO:0000313" key="14">
    <source>
        <dbReference type="EMBL" id="MBM7062180.1"/>
    </source>
</evidence>
<dbReference type="PROSITE" id="PS50109">
    <property type="entry name" value="HIS_KIN"/>
    <property type="match status" value="1"/>
</dbReference>
<dbReference type="Pfam" id="PF00072">
    <property type="entry name" value="Response_reg"/>
    <property type="match status" value="1"/>
</dbReference>
<evidence type="ECO:0000256" key="5">
    <source>
        <dbReference type="ARBA" id="ARBA00022553"/>
    </source>
</evidence>
<dbReference type="SUPFAM" id="SSF158472">
    <property type="entry name" value="HAMP domain-like"/>
    <property type="match status" value="1"/>
</dbReference>
<comment type="caution">
    <text evidence="14">The sequence shown here is derived from an EMBL/GenBank/DDBJ whole genome shotgun (WGS) entry which is preliminary data.</text>
</comment>
<dbReference type="InterPro" id="IPR003661">
    <property type="entry name" value="HisK_dim/P_dom"/>
</dbReference>
<evidence type="ECO:0000256" key="7">
    <source>
        <dbReference type="ARBA" id="ARBA00022777"/>
    </source>
</evidence>
<dbReference type="Pfam" id="PF02518">
    <property type="entry name" value="HATPase_c"/>
    <property type="match status" value="1"/>
</dbReference>
<evidence type="ECO:0000256" key="9">
    <source>
        <dbReference type="PROSITE-ProRule" id="PRU00169"/>
    </source>
</evidence>
<keyword evidence="10" id="KW-1133">Transmembrane helix</keyword>
<gene>
    <name evidence="14" type="ORF">JQX08_15830</name>
</gene>
<evidence type="ECO:0000259" key="13">
    <source>
        <dbReference type="PROSITE" id="PS50885"/>
    </source>
</evidence>
<feature type="transmembrane region" description="Helical" evidence="10">
    <location>
        <begin position="159"/>
        <end position="178"/>
    </location>
</feature>